<dbReference type="EMBL" id="CP016023">
    <property type="protein sequence ID" value="ANJ75848.1"/>
    <property type="molecule type" value="Genomic_DNA"/>
</dbReference>
<keyword evidence="2" id="KW-1185">Reference proteome</keyword>
<dbReference type="Proteomes" id="UP000078572">
    <property type="component" value="Chromosome 2"/>
</dbReference>
<proteinExistence type="predicted"/>
<reference evidence="2" key="1">
    <citation type="submission" date="2016-06" db="EMBL/GenBank/DDBJ databases">
        <authorList>
            <person name="Xu Y."/>
            <person name="Nagy A."/>
            <person name="Yan X."/>
            <person name="Kim S.W."/>
            <person name="Haley B."/>
            <person name="Liu N.T."/>
            <person name="Nou X."/>
        </authorList>
    </citation>
    <scope>NUCLEOTIDE SEQUENCE [LARGE SCALE GENOMIC DNA]</scope>
    <source>
        <strain evidence="2">ATCC 49129</strain>
    </source>
</reference>
<protein>
    <submittedName>
        <fullName evidence="1">Uncharacterized protein</fullName>
    </submittedName>
</protein>
<accession>A0A192A678</accession>
<dbReference type="OrthoDB" id="8926638at2"/>
<sequence length="92" mass="10868">MSLETKRDYLQGALSGRDFLRRTQAGLKLHRQFEPKTLRWEYQLHIQGKPAEYQAGFLDAIGAYMLTTLEGVLVDLYRWEILRVLERANRQK</sequence>
<organism evidence="1 2">
    <name type="scientific">Ralstonia insidiosa</name>
    <dbReference type="NCBI Taxonomy" id="190721"/>
    <lineage>
        <taxon>Bacteria</taxon>
        <taxon>Pseudomonadati</taxon>
        <taxon>Pseudomonadota</taxon>
        <taxon>Betaproteobacteria</taxon>
        <taxon>Burkholderiales</taxon>
        <taxon>Burkholderiaceae</taxon>
        <taxon>Ralstonia</taxon>
    </lineage>
</organism>
<dbReference type="AlphaFoldDB" id="A0A192A678"/>
<evidence type="ECO:0000313" key="1">
    <source>
        <dbReference type="EMBL" id="ANJ75848.1"/>
    </source>
</evidence>
<gene>
    <name evidence="1" type="ORF">A9Y76_25640</name>
</gene>
<name>A0A192A678_9RALS</name>
<evidence type="ECO:0000313" key="2">
    <source>
        <dbReference type="Proteomes" id="UP000078572"/>
    </source>
</evidence>
<dbReference type="RefSeq" id="WP_064808715.1">
    <property type="nucleotide sequence ID" value="NZ_CP016023.1"/>
</dbReference>
<dbReference type="GeneID" id="61529431"/>